<dbReference type="InterPro" id="IPR007409">
    <property type="entry name" value="Restrct_endonuc_type1_HsdR_N"/>
</dbReference>
<dbReference type="GO" id="GO:0009035">
    <property type="term" value="F:type I site-specific deoxyribonuclease activity"/>
    <property type="evidence" value="ECO:0007669"/>
    <property type="project" value="UniProtKB-EC"/>
</dbReference>
<protein>
    <submittedName>
        <fullName evidence="3">Type I restriction enzyme R subunit</fullName>
        <ecNumber evidence="3">3.1.21.3</ecNumber>
    </submittedName>
</protein>
<dbReference type="SMART" id="SM00487">
    <property type="entry name" value="DEXDc"/>
    <property type="match status" value="1"/>
</dbReference>
<feature type="region of interest" description="Disordered" evidence="1">
    <location>
        <begin position="214"/>
        <end position="237"/>
    </location>
</feature>
<dbReference type="Pfam" id="PF18766">
    <property type="entry name" value="SWI2_SNF2"/>
    <property type="match status" value="1"/>
</dbReference>
<keyword evidence="3" id="KW-0378">Hydrolase</keyword>
<evidence type="ECO:0000259" key="2">
    <source>
        <dbReference type="SMART" id="SM00487"/>
    </source>
</evidence>
<dbReference type="GO" id="GO:0009307">
    <property type="term" value="P:DNA restriction-modification system"/>
    <property type="evidence" value="ECO:0007669"/>
    <property type="project" value="UniProtKB-KW"/>
</dbReference>
<dbReference type="GO" id="GO:0003677">
    <property type="term" value="F:DNA binding"/>
    <property type="evidence" value="ECO:0007669"/>
    <property type="project" value="UniProtKB-KW"/>
</dbReference>
<dbReference type="RefSeq" id="WP_184078311.1">
    <property type="nucleotide sequence ID" value="NZ_JACHDS010000001.1"/>
</dbReference>
<reference evidence="3 4" key="1">
    <citation type="submission" date="2020-08" db="EMBL/GenBank/DDBJ databases">
        <title>Sequencing the genomes of 1000 actinobacteria strains.</title>
        <authorList>
            <person name="Klenk H.-P."/>
        </authorList>
    </citation>
    <scope>NUCLEOTIDE SEQUENCE [LARGE SCALE GENOMIC DNA]</scope>
    <source>
        <strain evidence="3 4">DSM 46659</strain>
    </source>
</reference>
<dbReference type="Proteomes" id="UP000546642">
    <property type="component" value="Unassembled WGS sequence"/>
</dbReference>
<dbReference type="Pfam" id="PF04313">
    <property type="entry name" value="HSDR_N"/>
    <property type="match status" value="1"/>
</dbReference>
<feature type="domain" description="Helicase ATP-binding" evidence="2">
    <location>
        <begin position="279"/>
        <end position="523"/>
    </location>
</feature>
<sequence>MSPVHHESAFGDAIVAAMVERGWQEGNPHDYRPDLGLDTAQLFTFIGATQPAEWDELLALYGNDADAAQVGFARRLDQAITADGLLTVLRKGVKDRGVLIRVAYFKPNLVLSDSVLDSYRANRLTVVRELEYATKPADKGNRLDLALLLNGIPIATAELKNPLTGQGVEQAKQQYRSDRDPTEPIFTRRVIANFAVDPDLVFVTTQLRGAKTQFLPFNTGSNGPGRPGGAGNPAPTAPGTYATSYLWEQIWERDNWLDLLERFVHLHRSKAPGGATTKTVIFPRYHQWDVVKKLTAHAARHGTGNNYLVMASAGSGKSNTIAWLAHRLSDLHAAPDAVDGATPGTPVFDKIIVITDRRNLDAQLRETVGSFEQTAGLVVPIDEKHGAKSEQLAQALSQGSGKIITVTLHTFPALLDYLKRDPKEIHGSRFAIIVDEAHSSQSGDAASAVRSALRDLGLDADSDDDGATTVDAKLKKKAEERSQAKNLSYFAFTATPKAKTLENFGTLDTIDGVTAYWPFHTYSMRQAIEEGFILDPLRNYVTYNTYWKLVNENPDEREVDPTKANPLLARYALTHDSTVAQHAKVIVEHFRAHTKGRLGGRAKSMVVTASRHSAVQMARAIKEYIGDRRYQGVGVLVAFSGSLTYEGEEVTESKENGGLAESALPKAFAYTRADDKATRSGGPGKPEYRILVVAEKYQTGFDQPLLTTMYVNKKLTGISAVQTLSRLNRTAERKAQSDLAVLDFVNEAEDIQAAFRPYFEEAETLPSDPNLLYTAQSRVMSPPILVGQEMQDFAGAYLAAEEKAAGSQAKWQKLHAELYRFLGPAVARFTDLIDSEDEYDRETAEQFRADLNDYIRKYGFLAQIVPYQDAELERLYLYGRHLLNRLPRRADGGVDVGDIDLSHMRVEKTGEHNLSLAPEGAAELPGFGDGSGGAKEPEKSLLSELIERFNEKHGTEFSEHDVILPFNAAVAEPRVRLAAVANNDQENFGVVFDEVFEDKMADHIDTIAGLGRQYFGADRSFRSSLNRSARSAAWRLIREQEGVIDDVA</sequence>
<dbReference type="Gene3D" id="3.90.1570.50">
    <property type="match status" value="1"/>
</dbReference>
<keyword evidence="4" id="KW-1185">Reference proteome</keyword>
<evidence type="ECO:0000313" key="3">
    <source>
        <dbReference type="EMBL" id="MBB6174341.1"/>
    </source>
</evidence>
<dbReference type="EMBL" id="JACHDS010000001">
    <property type="protein sequence ID" value="MBB6174341.1"/>
    <property type="molecule type" value="Genomic_DNA"/>
</dbReference>
<proteinExistence type="predicted"/>
<dbReference type="Gene3D" id="3.40.50.300">
    <property type="entry name" value="P-loop containing nucleotide triphosphate hydrolases"/>
    <property type="match status" value="2"/>
</dbReference>
<gene>
    <name evidence="3" type="ORF">HNR23_004401</name>
</gene>
<dbReference type="InterPro" id="IPR055180">
    <property type="entry name" value="HsdR_RecA-like_helicase_dom_2"/>
</dbReference>
<dbReference type="InterPro" id="IPR014001">
    <property type="entry name" value="Helicase_ATP-bd"/>
</dbReference>
<dbReference type="GO" id="GO:0005524">
    <property type="term" value="F:ATP binding"/>
    <property type="evidence" value="ECO:0007669"/>
    <property type="project" value="UniProtKB-KW"/>
</dbReference>
<dbReference type="PANTHER" id="PTHR42927:SF1">
    <property type="entry name" value="HELICASE SUPERFAMILY 1 AND 2 DOMAIN-CONTAINING PROTEIN"/>
    <property type="match status" value="1"/>
</dbReference>
<dbReference type="EC" id="3.1.21.3" evidence="3"/>
<dbReference type="InterPro" id="IPR040980">
    <property type="entry name" value="SWI2_SNF2"/>
</dbReference>
<organism evidence="3 4">
    <name type="scientific">Nocardiopsis mwathae</name>
    <dbReference type="NCBI Taxonomy" id="1472723"/>
    <lineage>
        <taxon>Bacteria</taxon>
        <taxon>Bacillati</taxon>
        <taxon>Actinomycetota</taxon>
        <taxon>Actinomycetes</taxon>
        <taxon>Streptosporangiales</taxon>
        <taxon>Nocardiopsidaceae</taxon>
        <taxon>Nocardiopsis</taxon>
    </lineage>
</organism>
<dbReference type="SUPFAM" id="SSF52540">
    <property type="entry name" value="P-loop containing nucleoside triphosphate hydrolases"/>
    <property type="match status" value="1"/>
</dbReference>
<dbReference type="PANTHER" id="PTHR42927">
    <property type="entry name" value="HELICASE SUPERFAMILY 1 AND 2 DOMAIN-CONTAINING PROTEIN"/>
    <property type="match status" value="1"/>
</dbReference>
<accession>A0A7W9YNI5</accession>
<name>A0A7W9YNI5_9ACTN</name>
<dbReference type="Pfam" id="PF22679">
    <property type="entry name" value="T1R_D3-like"/>
    <property type="match status" value="1"/>
</dbReference>
<dbReference type="AlphaFoldDB" id="A0A7W9YNI5"/>
<dbReference type="InterPro" id="IPR027417">
    <property type="entry name" value="P-loop_NTPase"/>
</dbReference>
<evidence type="ECO:0000313" key="4">
    <source>
        <dbReference type="Proteomes" id="UP000546642"/>
    </source>
</evidence>
<feature type="compositionally biased region" description="Gly residues" evidence="1">
    <location>
        <begin position="222"/>
        <end position="231"/>
    </location>
</feature>
<evidence type="ECO:0000256" key="1">
    <source>
        <dbReference type="SAM" id="MobiDB-lite"/>
    </source>
</evidence>
<comment type="caution">
    <text evidence="3">The sequence shown here is derived from an EMBL/GenBank/DDBJ whole genome shotgun (WGS) entry which is preliminary data.</text>
</comment>